<name>A0A2J5HCT5_9EURO</name>
<dbReference type="EMBL" id="KZ559706">
    <property type="protein sequence ID" value="PLN74558.1"/>
    <property type="molecule type" value="Genomic_DNA"/>
</dbReference>
<dbReference type="Pfam" id="PF26640">
    <property type="entry name" value="DUF8212"/>
    <property type="match status" value="1"/>
</dbReference>
<reference evidence="5" key="1">
    <citation type="submission" date="2017-12" db="EMBL/GenBank/DDBJ databases">
        <authorList>
            <consortium name="DOE Joint Genome Institute"/>
            <person name="Mondo S.J."/>
            <person name="Kjaerbolling I."/>
            <person name="Vesth T.C."/>
            <person name="Frisvad J.C."/>
            <person name="Nybo J.L."/>
            <person name="Theobald S."/>
            <person name="Kuo A."/>
            <person name="Bowyer P."/>
            <person name="Matsuda Y."/>
            <person name="Lyhne E.K."/>
            <person name="Kogle M.E."/>
            <person name="Clum A."/>
            <person name="Lipzen A."/>
            <person name="Salamov A."/>
            <person name="Ngan C.Y."/>
            <person name="Daum C."/>
            <person name="Chiniquy J."/>
            <person name="Barry K."/>
            <person name="LaButti K."/>
            <person name="Haridas S."/>
            <person name="Simmons B.A."/>
            <person name="Magnuson J.K."/>
            <person name="Mortensen U.H."/>
            <person name="Larsen T.O."/>
            <person name="Grigoriev I.V."/>
            <person name="Baker S.E."/>
            <person name="Andersen M.R."/>
            <person name="Nordberg H.P."/>
            <person name="Cantor M.N."/>
            <person name="Hua S.X."/>
        </authorList>
    </citation>
    <scope>NUCLEOTIDE SEQUENCE [LARGE SCALE GENOMIC DNA]</scope>
    <source>
        <strain evidence="5">IBT 19404</strain>
    </source>
</reference>
<evidence type="ECO:0000256" key="1">
    <source>
        <dbReference type="SAM" id="MobiDB-lite"/>
    </source>
</evidence>
<dbReference type="Proteomes" id="UP000235023">
    <property type="component" value="Unassembled WGS sequence"/>
</dbReference>
<keyword evidence="5" id="KW-1185">Reference proteome</keyword>
<proteinExistence type="predicted"/>
<dbReference type="InterPro" id="IPR058525">
    <property type="entry name" value="DUF8212"/>
</dbReference>
<dbReference type="AlphaFoldDB" id="A0A2J5HCT5"/>
<evidence type="ECO:0000313" key="4">
    <source>
        <dbReference type="EMBL" id="PLN74558.1"/>
    </source>
</evidence>
<accession>A0A2J5HCT5</accession>
<dbReference type="OrthoDB" id="674604at2759"/>
<organism evidence="4 5">
    <name type="scientific">Aspergillus taichungensis</name>
    <dbReference type="NCBI Taxonomy" id="482145"/>
    <lineage>
        <taxon>Eukaryota</taxon>
        <taxon>Fungi</taxon>
        <taxon>Dikarya</taxon>
        <taxon>Ascomycota</taxon>
        <taxon>Pezizomycotina</taxon>
        <taxon>Eurotiomycetes</taxon>
        <taxon>Eurotiomycetidae</taxon>
        <taxon>Eurotiales</taxon>
        <taxon>Aspergillaceae</taxon>
        <taxon>Aspergillus</taxon>
        <taxon>Aspergillus subgen. Circumdati</taxon>
    </lineage>
</organism>
<dbReference type="Pfam" id="PF06985">
    <property type="entry name" value="HET"/>
    <property type="match status" value="1"/>
</dbReference>
<sequence>MRLLNVSSLSLEEFPPNRIPSYAILSHTWGTDEVTAADIHHPIGKSKPSWGKVLSTCEQAKADQLQYVWIDTCCIDKSSSAELSETLNTIYLWYEQAAICYAYLVDVPKADNPQIRGSAFERSRWFSRGWTLQELIAPREVIFFSNDWTEIGRKTSLCHILERITRIQGDILIHRRPLSSMSLARRMAWAAYRETTRPEDIAYCLMGIFSVNMPMLYGEGEKAFLRLQEEIIKSSDDQSLFAWIDTDASPTSLHGLFATSPSQFAFCHDILPYQDWEPRTPYIMTNRGLQIELPILWREEDTYVAALDCPCPPDYSDTTFLAIYLKKLSKVSDQYARVKVGTLAEVSERGKLKTIYVRPSGLVPHNAVDGLFPKHYVQLRGFRAPSVYAFINTVSANPRGEKLPAHILSSRNDIPAGFQKVFKVEKQALSLSCFVVMEGPRGKGLLILLGSNGVFDIGFDAIEANSPHEFTHHDLDTVRQHYKPKNPGTWVTLQNHRVIVNVQPQVQYGAKYYMVELEIKPIKESNGFQDPTVISPQASIKVREIDGEKIIRQGRLGGLKEKSATSLSQKPLPKPGKKASKTWSWFDR</sequence>
<protein>
    <submittedName>
        <fullName evidence="4">Heterokaryon incompatibility protein-domain-containing protein</fullName>
    </submittedName>
</protein>
<dbReference type="InterPro" id="IPR010730">
    <property type="entry name" value="HET"/>
</dbReference>
<evidence type="ECO:0000313" key="5">
    <source>
        <dbReference type="Proteomes" id="UP000235023"/>
    </source>
</evidence>
<gene>
    <name evidence="4" type="ORF">BDW42DRAFT_199985</name>
</gene>
<feature type="domain" description="Heterokaryon incompatibility" evidence="2">
    <location>
        <begin position="22"/>
        <end position="106"/>
    </location>
</feature>
<dbReference type="PANTHER" id="PTHR10622">
    <property type="entry name" value="HET DOMAIN-CONTAINING PROTEIN"/>
    <property type="match status" value="1"/>
</dbReference>
<dbReference type="PANTHER" id="PTHR10622:SF10">
    <property type="entry name" value="HET DOMAIN-CONTAINING PROTEIN"/>
    <property type="match status" value="1"/>
</dbReference>
<feature type="region of interest" description="Disordered" evidence="1">
    <location>
        <begin position="556"/>
        <end position="588"/>
    </location>
</feature>
<evidence type="ECO:0000259" key="3">
    <source>
        <dbReference type="Pfam" id="PF26640"/>
    </source>
</evidence>
<feature type="domain" description="DUF8212" evidence="3">
    <location>
        <begin position="222"/>
        <end position="256"/>
    </location>
</feature>
<evidence type="ECO:0000259" key="2">
    <source>
        <dbReference type="Pfam" id="PF06985"/>
    </source>
</evidence>